<proteinExistence type="predicted"/>
<dbReference type="SUPFAM" id="SSF110087">
    <property type="entry name" value="DR1885-like metal-binding protein"/>
    <property type="match status" value="1"/>
</dbReference>
<dbReference type="Pfam" id="PF04314">
    <property type="entry name" value="PCuAC"/>
    <property type="match status" value="1"/>
</dbReference>
<dbReference type="EMBL" id="CP155620">
    <property type="protein sequence ID" value="XBJ28920.1"/>
    <property type="molecule type" value="Genomic_DNA"/>
</dbReference>
<dbReference type="InterPro" id="IPR036182">
    <property type="entry name" value="PCuAC_sf"/>
</dbReference>
<dbReference type="PANTHER" id="PTHR36302:SF1">
    <property type="entry name" value="COPPER CHAPERONE PCU(A)C"/>
    <property type="match status" value="1"/>
</dbReference>
<dbReference type="InterPro" id="IPR058248">
    <property type="entry name" value="Lxx211020-like"/>
</dbReference>
<dbReference type="RefSeq" id="WP_134237946.1">
    <property type="nucleotide sequence ID" value="NZ_CP155620.1"/>
</dbReference>
<accession>A0AAU7E5X0</accession>
<reference evidence="1" key="1">
    <citation type="submission" date="2024-05" db="EMBL/GenBank/DDBJ databases">
        <title>Campylobacter coli isolated from environmental waters in Slovenia.</title>
        <authorList>
            <person name="Zautner A.E."/>
            <person name="Bunk B."/>
            <person name="Riedel T."/>
            <person name="Sproeer C."/>
        </authorList>
    </citation>
    <scope>NUCLEOTIDE SEQUENCE</scope>
    <source>
        <strain evidence="1">CCS1377</strain>
    </source>
</reference>
<sequence length="142" mass="16075">MLKKYLFLGLFGVNFVFGANYEVSNAFVRENLPNSTTTAAFFTIKNNTNEDIKIVKATSNLSDVAELHTHKHEQGKMMMVQIPEILVKANSSTELKPGGLHIMILNLKENVTKDKKAELVLYFDNNQSLKVDDIEIKNIKMQ</sequence>
<dbReference type="AlphaFoldDB" id="A0AAU7E5X0"/>
<dbReference type="PANTHER" id="PTHR36302">
    <property type="entry name" value="BLR7088 PROTEIN"/>
    <property type="match status" value="1"/>
</dbReference>
<protein>
    <submittedName>
        <fullName evidence="1">Copper chaperone PCu(A)C</fullName>
    </submittedName>
</protein>
<gene>
    <name evidence="1" type="ORF">AAH949_07490</name>
</gene>
<dbReference type="Gene3D" id="2.60.40.1890">
    <property type="entry name" value="PCu(A)C copper chaperone"/>
    <property type="match status" value="1"/>
</dbReference>
<organism evidence="1">
    <name type="scientific">Campylobacter sp. CCS1377</name>
    <dbReference type="NCBI Taxonomy" id="3158229"/>
    <lineage>
        <taxon>Bacteria</taxon>
        <taxon>Pseudomonadati</taxon>
        <taxon>Campylobacterota</taxon>
        <taxon>Epsilonproteobacteria</taxon>
        <taxon>Campylobacterales</taxon>
        <taxon>Campylobacteraceae</taxon>
        <taxon>Campylobacter</taxon>
    </lineage>
</organism>
<dbReference type="InterPro" id="IPR007410">
    <property type="entry name" value="LpqE-like"/>
</dbReference>
<evidence type="ECO:0000313" key="1">
    <source>
        <dbReference type="EMBL" id="XBJ28920.1"/>
    </source>
</evidence>
<name>A0AAU7E5X0_9BACT</name>